<reference evidence="2 3" key="1">
    <citation type="journal article" date="2016" name="Nat. Commun.">
        <title>Extremotolerant tardigrade genome and improved radiotolerance of human cultured cells by tardigrade-unique protein.</title>
        <authorList>
            <person name="Hashimoto T."/>
            <person name="Horikawa D.D."/>
            <person name="Saito Y."/>
            <person name="Kuwahara H."/>
            <person name="Kozuka-Hata H."/>
            <person name="Shin-I T."/>
            <person name="Minakuchi Y."/>
            <person name="Ohishi K."/>
            <person name="Motoyama A."/>
            <person name="Aizu T."/>
            <person name="Enomoto A."/>
            <person name="Kondo K."/>
            <person name="Tanaka S."/>
            <person name="Hara Y."/>
            <person name="Koshikawa S."/>
            <person name="Sagara H."/>
            <person name="Miura T."/>
            <person name="Yokobori S."/>
            <person name="Miyagawa K."/>
            <person name="Suzuki Y."/>
            <person name="Kubo T."/>
            <person name="Oyama M."/>
            <person name="Kohara Y."/>
            <person name="Fujiyama A."/>
            <person name="Arakawa K."/>
            <person name="Katayama T."/>
            <person name="Toyoda A."/>
            <person name="Kunieda T."/>
        </authorList>
    </citation>
    <scope>NUCLEOTIDE SEQUENCE [LARGE SCALE GENOMIC DNA]</scope>
    <source>
        <strain evidence="2 3">YOKOZUNA-1</strain>
    </source>
</reference>
<comment type="caution">
    <text evidence="2">The sequence shown here is derived from an EMBL/GenBank/DDBJ whole genome shotgun (WGS) entry which is preliminary data.</text>
</comment>
<evidence type="ECO:0000313" key="2">
    <source>
        <dbReference type="EMBL" id="GAU89885.1"/>
    </source>
</evidence>
<accession>A0A1D1UNA3</accession>
<sequence length="137" mass="14607">MLPRRRAMEKSLPKASVLPLWSGNTPLCRPDALISALLGRLNITVEDLVAPPWPFALHPEGEAAYLAEEALGDAGNEQNEGGVETEDVAADPRAAAQQRRPPAVQPTLVADADGTLQLAIPEDSLEDQRNRGEPAGN</sequence>
<evidence type="ECO:0000313" key="3">
    <source>
        <dbReference type="Proteomes" id="UP000186922"/>
    </source>
</evidence>
<protein>
    <submittedName>
        <fullName evidence="2">Uncharacterized protein</fullName>
    </submittedName>
</protein>
<keyword evidence="3" id="KW-1185">Reference proteome</keyword>
<organism evidence="2 3">
    <name type="scientific">Ramazzottius varieornatus</name>
    <name type="common">Water bear</name>
    <name type="synonym">Tardigrade</name>
    <dbReference type="NCBI Taxonomy" id="947166"/>
    <lineage>
        <taxon>Eukaryota</taxon>
        <taxon>Metazoa</taxon>
        <taxon>Ecdysozoa</taxon>
        <taxon>Tardigrada</taxon>
        <taxon>Eutardigrada</taxon>
        <taxon>Parachela</taxon>
        <taxon>Hypsibioidea</taxon>
        <taxon>Ramazzottiidae</taxon>
        <taxon>Ramazzottius</taxon>
    </lineage>
</organism>
<feature type="compositionally biased region" description="Low complexity" evidence="1">
    <location>
        <begin position="91"/>
        <end position="106"/>
    </location>
</feature>
<proteinExistence type="predicted"/>
<feature type="region of interest" description="Disordered" evidence="1">
    <location>
        <begin position="69"/>
        <end position="137"/>
    </location>
</feature>
<gene>
    <name evidence="2" type="primary">RvY_02384</name>
    <name evidence="2" type="synonym">RvY_02384.1</name>
    <name evidence="2" type="ORF">RvY_02384-1</name>
</gene>
<feature type="compositionally biased region" description="Basic and acidic residues" evidence="1">
    <location>
        <begin position="126"/>
        <end position="137"/>
    </location>
</feature>
<evidence type="ECO:0000256" key="1">
    <source>
        <dbReference type="SAM" id="MobiDB-lite"/>
    </source>
</evidence>
<name>A0A1D1UNA3_RAMVA</name>
<dbReference type="EMBL" id="BDGG01000001">
    <property type="protein sequence ID" value="GAU89885.1"/>
    <property type="molecule type" value="Genomic_DNA"/>
</dbReference>
<dbReference type="AlphaFoldDB" id="A0A1D1UNA3"/>
<dbReference type="Proteomes" id="UP000186922">
    <property type="component" value="Unassembled WGS sequence"/>
</dbReference>